<keyword evidence="2" id="KW-0805">Transcription regulation</keyword>
<reference evidence="6" key="1">
    <citation type="submission" date="2015-06" db="UniProtKB">
        <authorList>
            <consortium name="EnsemblPlants"/>
        </authorList>
    </citation>
    <scope>IDENTIFICATION</scope>
</reference>
<dbReference type="SUPFAM" id="SSF101936">
    <property type="entry name" value="DNA-binding pseudobarrel domain"/>
    <property type="match status" value="1"/>
</dbReference>
<dbReference type="EnsemblPlants" id="EMT28753">
    <property type="protein sequence ID" value="EMT28753"/>
    <property type="gene ID" value="F775_31360"/>
</dbReference>
<evidence type="ECO:0008006" key="7">
    <source>
        <dbReference type="Google" id="ProtNLM"/>
    </source>
</evidence>
<proteinExistence type="predicted"/>
<evidence type="ECO:0000256" key="4">
    <source>
        <dbReference type="ARBA" id="ARBA00023163"/>
    </source>
</evidence>
<keyword evidence="3" id="KW-0238">DNA-binding</keyword>
<evidence type="ECO:0000256" key="2">
    <source>
        <dbReference type="ARBA" id="ARBA00023015"/>
    </source>
</evidence>
<accession>M8C3Y4</accession>
<keyword evidence="4" id="KW-0804">Transcription</keyword>
<dbReference type="AlphaFoldDB" id="M8C3Y4"/>
<protein>
    <recommendedName>
        <fullName evidence="7">TF-B3 domain-containing protein</fullName>
    </recommendedName>
</protein>
<dbReference type="InterPro" id="IPR015300">
    <property type="entry name" value="DNA-bd_pseudobarrel_sf"/>
</dbReference>
<dbReference type="GO" id="GO:0005634">
    <property type="term" value="C:nucleus"/>
    <property type="evidence" value="ECO:0007669"/>
    <property type="project" value="UniProtKB-SubCell"/>
</dbReference>
<evidence type="ECO:0000256" key="3">
    <source>
        <dbReference type="ARBA" id="ARBA00023125"/>
    </source>
</evidence>
<keyword evidence="5" id="KW-0539">Nucleus</keyword>
<organism evidence="6">
    <name type="scientific">Aegilops tauschii</name>
    <name type="common">Tausch's goatgrass</name>
    <name type="synonym">Aegilops squarrosa</name>
    <dbReference type="NCBI Taxonomy" id="37682"/>
    <lineage>
        <taxon>Eukaryota</taxon>
        <taxon>Viridiplantae</taxon>
        <taxon>Streptophyta</taxon>
        <taxon>Embryophyta</taxon>
        <taxon>Tracheophyta</taxon>
        <taxon>Spermatophyta</taxon>
        <taxon>Magnoliopsida</taxon>
        <taxon>Liliopsida</taxon>
        <taxon>Poales</taxon>
        <taxon>Poaceae</taxon>
        <taxon>BOP clade</taxon>
        <taxon>Pooideae</taxon>
        <taxon>Triticodae</taxon>
        <taxon>Triticeae</taxon>
        <taxon>Triticinae</taxon>
        <taxon>Aegilops</taxon>
    </lineage>
</organism>
<evidence type="ECO:0000313" key="6">
    <source>
        <dbReference type="EnsemblPlants" id="EMT28753"/>
    </source>
</evidence>
<evidence type="ECO:0000256" key="5">
    <source>
        <dbReference type="ARBA" id="ARBA00023242"/>
    </source>
</evidence>
<comment type="subcellular location">
    <subcellularLocation>
        <location evidence="1">Nucleus</location>
    </subcellularLocation>
</comment>
<dbReference type="GO" id="GO:0003677">
    <property type="term" value="F:DNA binding"/>
    <property type="evidence" value="ECO:0007669"/>
    <property type="project" value="UniProtKB-KW"/>
</dbReference>
<name>M8C3Y4_AEGTA</name>
<sequence>MATTASSTRRRRGPSDGGGEVLATAAQVDWNSVLQVSAAVNEKEGRSLVLHEQGIVNVIIHYSKVLASWLEIPISHGSCLLVDDYFCCEPYVPFIPCHSMVEFNCATGDRMLFEECEGCKFITEIRKEHRRTCICGVGWEDFIRLNNLSEGVLLRFVLDRPVPKLQICMVAPPPNQADLALEAAVFTEDLKKKARESAKLNETLLYSILSFLVSIWTETTAKTRVKNCVDKKNDLNQMEKQMTEN</sequence>
<evidence type="ECO:0000256" key="1">
    <source>
        <dbReference type="ARBA" id="ARBA00004123"/>
    </source>
</evidence>